<dbReference type="GO" id="GO:0006351">
    <property type="term" value="P:DNA-templated transcription"/>
    <property type="evidence" value="ECO:0007669"/>
    <property type="project" value="TreeGrafter"/>
</dbReference>
<comment type="caution">
    <text evidence="6">The sequence shown here is derived from an EMBL/GenBank/DDBJ whole genome shotgun (WGS) entry which is preliminary data.</text>
</comment>
<gene>
    <name evidence="6" type="ORF">IV417_10005</name>
</gene>
<evidence type="ECO:0000259" key="5">
    <source>
        <dbReference type="PROSITE" id="PS50931"/>
    </source>
</evidence>
<keyword evidence="4" id="KW-0804">Transcription</keyword>
<dbReference type="SUPFAM" id="SSF53850">
    <property type="entry name" value="Periplasmic binding protein-like II"/>
    <property type="match status" value="1"/>
</dbReference>
<keyword evidence="2" id="KW-0805">Transcription regulation</keyword>
<comment type="similarity">
    <text evidence="1">Belongs to the LysR transcriptional regulatory family.</text>
</comment>
<dbReference type="Gene3D" id="3.40.190.10">
    <property type="entry name" value="Periplasmic binding protein-like II"/>
    <property type="match status" value="2"/>
</dbReference>
<dbReference type="RefSeq" id="WP_327793947.1">
    <property type="nucleotide sequence ID" value="NZ_JADQAZ010000002.1"/>
</dbReference>
<sequence>MDHLPSLASLRAFEGAARHGSFSAAARELNVTHAAIAQHLRRLEDHFGTPLMHRAGRGMALTPQGEALAASLTEGFALIHSGVRALTEQGKSRPVRVSLTPSFAENWLMPRIGQFWSAHPDIPVEISPSISLTDLRRDGIDLAIRYGIGPWPGVEAQVLTTAPNAVVAAPSLGLKPVTTLADLQDQHWLMGGTRPEEGTWAKANGLDFDAARKTQLPTGNLANQAARAGNGVLISPATLVEQDIKSGHFTLLYSEDESPLAYHIITLPGRASANAQTFIKWLKRAA</sequence>
<dbReference type="PRINTS" id="PR00039">
    <property type="entry name" value="HTHLYSR"/>
</dbReference>
<dbReference type="AlphaFoldDB" id="A0AAP2CU60"/>
<dbReference type="PANTHER" id="PTHR30537:SF26">
    <property type="entry name" value="GLYCINE CLEAVAGE SYSTEM TRANSCRIPTIONAL ACTIVATOR"/>
    <property type="match status" value="1"/>
</dbReference>
<evidence type="ECO:0000256" key="3">
    <source>
        <dbReference type="ARBA" id="ARBA00023125"/>
    </source>
</evidence>
<dbReference type="Pfam" id="PF00126">
    <property type="entry name" value="HTH_1"/>
    <property type="match status" value="1"/>
</dbReference>
<accession>A0AAP2CU60</accession>
<evidence type="ECO:0000313" key="6">
    <source>
        <dbReference type="EMBL" id="MBT0957723.1"/>
    </source>
</evidence>
<dbReference type="InterPro" id="IPR058163">
    <property type="entry name" value="LysR-type_TF_proteobact-type"/>
</dbReference>
<dbReference type="Pfam" id="PF03466">
    <property type="entry name" value="LysR_substrate"/>
    <property type="match status" value="1"/>
</dbReference>
<dbReference type="PANTHER" id="PTHR30537">
    <property type="entry name" value="HTH-TYPE TRANSCRIPTIONAL REGULATOR"/>
    <property type="match status" value="1"/>
</dbReference>
<evidence type="ECO:0000256" key="2">
    <source>
        <dbReference type="ARBA" id="ARBA00023015"/>
    </source>
</evidence>
<organism evidence="6 7">
    <name type="scientific">Harenicola maris</name>
    <dbReference type="NCBI Taxonomy" id="2841044"/>
    <lineage>
        <taxon>Bacteria</taxon>
        <taxon>Pseudomonadati</taxon>
        <taxon>Pseudomonadota</taxon>
        <taxon>Alphaproteobacteria</taxon>
        <taxon>Rhodobacterales</taxon>
        <taxon>Paracoccaceae</taxon>
        <taxon>Harenicola</taxon>
    </lineage>
</organism>
<dbReference type="InterPro" id="IPR036390">
    <property type="entry name" value="WH_DNA-bd_sf"/>
</dbReference>
<evidence type="ECO:0000313" key="7">
    <source>
        <dbReference type="Proteomes" id="UP001315686"/>
    </source>
</evidence>
<dbReference type="GO" id="GO:0003700">
    <property type="term" value="F:DNA-binding transcription factor activity"/>
    <property type="evidence" value="ECO:0007669"/>
    <property type="project" value="InterPro"/>
</dbReference>
<dbReference type="InterPro" id="IPR036388">
    <property type="entry name" value="WH-like_DNA-bd_sf"/>
</dbReference>
<dbReference type="Proteomes" id="UP001315686">
    <property type="component" value="Unassembled WGS sequence"/>
</dbReference>
<protein>
    <submittedName>
        <fullName evidence="6">LysR family transcriptional regulator</fullName>
    </submittedName>
</protein>
<feature type="domain" description="HTH lysR-type" evidence="5">
    <location>
        <begin position="5"/>
        <end position="62"/>
    </location>
</feature>
<dbReference type="InterPro" id="IPR005119">
    <property type="entry name" value="LysR_subst-bd"/>
</dbReference>
<proteinExistence type="inferred from homology"/>
<dbReference type="InterPro" id="IPR000847">
    <property type="entry name" value="LysR_HTH_N"/>
</dbReference>
<dbReference type="PROSITE" id="PS50931">
    <property type="entry name" value="HTH_LYSR"/>
    <property type="match status" value="1"/>
</dbReference>
<dbReference type="GO" id="GO:0043565">
    <property type="term" value="F:sequence-specific DNA binding"/>
    <property type="evidence" value="ECO:0007669"/>
    <property type="project" value="TreeGrafter"/>
</dbReference>
<dbReference type="EMBL" id="JADQAZ010000002">
    <property type="protein sequence ID" value="MBT0957723.1"/>
    <property type="molecule type" value="Genomic_DNA"/>
</dbReference>
<keyword evidence="7" id="KW-1185">Reference proteome</keyword>
<evidence type="ECO:0000256" key="4">
    <source>
        <dbReference type="ARBA" id="ARBA00023163"/>
    </source>
</evidence>
<dbReference type="Gene3D" id="1.10.10.10">
    <property type="entry name" value="Winged helix-like DNA-binding domain superfamily/Winged helix DNA-binding domain"/>
    <property type="match status" value="1"/>
</dbReference>
<reference evidence="6 7" key="1">
    <citation type="journal article" date="2021" name="Arch. Microbiol.">
        <title>Harenicola maris gen. nov., sp. nov. isolated from the Sea of Japan shallow sediments.</title>
        <authorList>
            <person name="Romanenko L.A."/>
            <person name="Kurilenko V.V."/>
            <person name="Chernysheva N.Y."/>
            <person name="Tekutyeva L.A."/>
            <person name="Velansky P.V."/>
            <person name="Svetashev V.I."/>
            <person name="Isaeva M.P."/>
        </authorList>
    </citation>
    <scope>NUCLEOTIDE SEQUENCE [LARGE SCALE GENOMIC DNA]</scope>
    <source>
        <strain evidence="6 7">KMM 3653</strain>
    </source>
</reference>
<dbReference type="SUPFAM" id="SSF46785">
    <property type="entry name" value="Winged helix' DNA-binding domain"/>
    <property type="match status" value="1"/>
</dbReference>
<name>A0AAP2CU60_9RHOB</name>
<keyword evidence="3" id="KW-0238">DNA-binding</keyword>
<evidence type="ECO:0000256" key="1">
    <source>
        <dbReference type="ARBA" id="ARBA00009437"/>
    </source>
</evidence>